<evidence type="ECO:0000313" key="1">
    <source>
        <dbReference type="EMBL" id="CAF1015651.1"/>
    </source>
</evidence>
<accession>A0A814HWS4</accession>
<proteinExistence type="predicted"/>
<dbReference type="Proteomes" id="UP000663879">
    <property type="component" value="Unassembled WGS sequence"/>
</dbReference>
<dbReference type="AlphaFoldDB" id="A0A814HWS4"/>
<keyword evidence="2" id="KW-1185">Reference proteome</keyword>
<comment type="caution">
    <text evidence="1">The sequence shown here is derived from an EMBL/GenBank/DDBJ whole genome shotgun (WGS) entry which is preliminary data.</text>
</comment>
<gene>
    <name evidence="1" type="ORF">OXX778_LOCUS17117</name>
</gene>
<sequence length="83" mass="9767">MKYTNKRVVIPYNSLISQNKREDTNRILSNKSLTTDDKIAALNYKIQRQLLKNKSNKEIEQEIDNLDNKNNLNDQILDDESQD</sequence>
<name>A0A814HWS4_9BILA</name>
<reference evidence="1" key="1">
    <citation type="submission" date="2021-02" db="EMBL/GenBank/DDBJ databases">
        <authorList>
            <person name="Nowell W R."/>
        </authorList>
    </citation>
    <scope>NUCLEOTIDE SEQUENCE</scope>
    <source>
        <strain evidence="1">Ploen Becks lab</strain>
    </source>
</reference>
<organism evidence="1 2">
    <name type="scientific">Brachionus calyciflorus</name>
    <dbReference type="NCBI Taxonomy" id="104777"/>
    <lineage>
        <taxon>Eukaryota</taxon>
        <taxon>Metazoa</taxon>
        <taxon>Spiralia</taxon>
        <taxon>Gnathifera</taxon>
        <taxon>Rotifera</taxon>
        <taxon>Eurotatoria</taxon>
        <taxon>Monogononta</taxon>
        <taxon>Pseudotrocha</taxon>
        <taxon>Ploima</taxon>
        <taxon>Brachionidae</taxon>
        <taxon>Brachionus</taxon>
    </lineage>
</organism>
<evidence type="ECO:0000313" key="2">
    <source>
        <dbReference type="Proteomes" id="UP000663879"/>
    </source>
</evidence>
<protein>
    <submittedName>
        <fullName evidence="1">Uncharacterized protein</fullName>
    </submittedName>
</protein>
<dbReference type="EMBL" id="CAJNOC010004271">
    <property type="protein sequence ID" value="CAF1015651.1"/>
    <property type="molecule type" value="Genomic_DNA"/>
</dbReference>